<dbReference type="Pfam" id="PF06506">
    <property type="entry name" value="PrpR_N"/>
    <property type="match status" value="1"/>
</dbReference>
<dbReference type="InterPro" id="IPR009057">
    <property type="entry name" value="Homeodomain-like_sf"/>
</dbReference>
<dbReference type="Proteomes" id="UP000257143">
    <property type="component" value="Unassembled WGS sequence"/>
</dbReference>
<dbReference type="Pfam" id="PF25601">
    <property type="entry name" value="AAA_lid_14"/>
    <property type="match status" value="1"/>
</dbReference>
<dbReference type="Gene3D" id="3.30.450.20">
    <property type="entry name" value="PAS domain"/>
    <property type="match status" value="1"/>
</dbReference>
<comment type="caution">
    <text evidence="7">The sequence shown here is derived from an EMBL/GenBank/DDBJ whole genome shotgun (WGS) entry which is preliminary data.</text>
</comment>
<dbReference type="CDD" id="cd00009">
    <property type="entry name" value="AAA"/>
    <property type="match status" value="1"/>
</dbReference>
<dbReference type="PROSITE" id="PS00688">
    <property type="entry name" value="SIGMA54_INTERACT_3"/>
    <property type="match status" value="1"/>
</dbReference>
<keyword evidence="2" id="KW-0067">ATP-binding</keyword>
<dbReference type="InterPro" id="IPR002078">
    <property type="entry name" value="Sigma_54_int"/>
</dbReference>
<evidence type="ECO:0000256" key="4">
    <source>
        <dbReference type="ARBA" id="ARBA00023163"/>
    </source>
</evidence>
<dbReference type="PRINTS" id="PR01590">
    <property type="entry name" value="HTHFIS"/>
</dbReference>
<dbReference type="Gene3D" id="1.10.10.60">
    <property type="entry name" value="Homeodomain-like"/>
    <property type="match status" value="1"/>
</dbReference>
<keyword evidence="1" id="KW-0547">Nucleotide-binding</keyword>
<dbReference type="InterPro" id="IPR010524">
    <property type="entry name" value="Sig_transdc_resp-reg_PrpR_N"/>
</dbReference>
<evidence type="ECO:0000259" key="5">
    <source>
        <dbReference type="PROSITE" id="PS50045"/>
    </source>
</evidence>
<dbReference type="InterPro" id="IPR003593">
    <property type="entry name" value="AAA+_ATPase"/>
</dbReference>
<dbReference type="Pfam" id="PF02954">
    <property type="entry name" value="HTH_8"/>
    <property type="match status" value="1"/>
</dbReference>
<dbReference type="Gene3D" id="3.40.50.300">
    <property type="entry name" value="P-loop containing nucleotide triphosphate hydrolases"/>
    <property type="match status" value="1"/>
</dbReference>
<dbReference type="InterPro" id="IPR058031">
    <property type="entry name" value="AAA_lid_NorR"/>
</dbReference>
<reference evidence="8" key="1">
    <citation type="submission" date="2017-11" db="EMBL/GenBank/DDBJ databases">
        <authorList>
            <person name="Zhu W."/>
        </authorList>
    </citation>
    <scope>NUCLEOTIDE SEQUENCE [LARGE SCALE GENOMIC DNA]</scope>
    <source>
        <strain evidence="8">CAU 1183</strain>
    </source>
</reference>
<keyword evidence="4" id="KW-0804">Transcription</keyword>
<keyword evidence="3" id="KW-0805">Transcription regulation</keyword>
<protein>
    <recommendedName>
        <fullName evidence="9">Sigma-54-dependent Fis family transcriptional regulator</fullName>
    </recommendedName>
</protein>
<dbReference type="NCBIfam" id="TIGR00229">
    <property type="entry name" value="sensory_box"/>
    <property type="match status" value="1"/>
</dbReference>
<dbReference type="InterPro" id="IPR025944">
    <property type="entry name" value="Sigma_54_int_dom_CS"/>
</dbReference>
<dbReference type="GO" id="GO:0043565">
    <property type="term" value="F:sequence-specific DNA binding"/>
    <property type="evidence" value="ECO:0007669"/>
    <property type="project" value="InterPro"/>
</dbReference>
<evidence type="ECO:0000256" key="3">
    <source>
        <dbReference type="ARBA" id="ARBA00023015"/>
    </source>
</evidence>
<organism evidence="7 8">
    <name type="scientific">Oceanobacillus arenosus</name>
    <dbReference type="NCBI Taxonomy" id="1229153"/>
    <lineage>
        <taxon>Bacteria</taxon>
        <taxon>Bacillati</taxon>
        <taxon>Bacillota</taxon>
        <taxon>Bacilli</taxon>
        <taxon>Bacillales</taxon>
        <taxon>Bacillaceae</taxon>
        <taxon>Oceanobacillus</taxon>
    </lineage>
</organism>
<evidence type="ECO:0008006" key="9">
    <source>
        <dbReference type="Google" id="ProtNLM"/>
    </source>
</evidence>
<name>A0A3D8PVY4_9BACI</name>
<feature type="domain" description="PAS" evidence="6">
    <location>
        <begin position="196"/>
        <end position="244"/>
    </location>
</feature>
<accession>A0A3D8PVY4</accession>
<dbReference type="Gene3D" id="1.10.8.60">
    <property type="match status" value="1"/>
</dbReference>
<dbReference type="InterPro" id="IPR027417">
    <property type="entry name" value="P-loop_NTPase"/>
</dbReference>
<dbReference type="EMBL" id="PIOC01000010">
    <property type="protein sequence ID" value="RDW20296.1"/>
    <property type="molecule type" value="Genomic_DNA"/>
</dbReference>
<dbReference type="PROSITE" id="PS50045">
    <property type="entry name" value="SIGMA54_INTERACT_4"/>
    <property type="match status" value="1"/>
</dbReference>
<sequence>MNLKIVITGSSDFSLLASKVLGKLSIPNWIKLEISEHPIESLLEGGNIELGQTRIEPATIIISGEQSSKMIEQRLNTIVVPVKIIESEVLVSLAKSTPGQHIAIINYRTRFENIDWFAKQLNLNISQYSFETLKEIYDVFEVLSKKKIDKIIGGSYACKIANDYGMKSSFLYSENSLREAILTAIKFLEIYRKEMEQAALFKTVSGVNKSGIVSIDEANKITSVNKIVEELFGLSKDKLVGQNMERWINKEQLMKGGNDRQIIFTVKHRTFIAVLSPVYVAREKVGNILVIDDVKEIQKKELSIRSKINKKTMKAQYHFTDIIGPSEALNKVKKTAEKFSRSSAPILIQGESGTGKELFAQSIHNESNRNEAAFVAINCAAIPENLLDSELFGYEDGAFTGAKKGGKKGLFELAHQGTIFLDEINALPLHLQSKLLRVLQEKEVMKIGGDSVIPVNIRVVTAANEDLMESVQKRTFREDLYYRINVLQLIIPPLRERKEDIAEITRHHLNLWEDSQSLIMPSILNTLQQYSFPGNVRELKNILERFQVYCEGEELNEKVIKEMMRQALSPKMSESFAPLNLSSNSLNLKEQEDNLIKAALDKHQGRKDLAAKELGISRATLWRKLND</sequence>
<evidence type="ECO:0000256" key="1">
    <source>
        <dbReference type="ARBA" id="ARBA00022741"/>
    </source>
</evidence>
<dbReference type="PROSITE" id="PS50112">
    <property type="entry name" value="PAS"/>
    <property type="match status" value="1"/>
</dbReference>
<dbReference type="CDD" id="cd00130">
    <property type="entry name" value="PAS"/>
    <property type="match status" value="1"/>
</dbReference>
<dbReference type="SUPFAM" id="SSF159800">
    <property type="entry name" value="PrpR receptor domain-like"/>
    <property type="match status" value="1"/>
</dbReference>
<gene>
    <name evidence="7" type="ORF">CWR48_06300</name>
</gene>
<proteinExistence type="predicted"/>
<dbReference type="SUPFAM" id="SSF52540">
    <property type="entry name" value="P-loop containing nucleoside triphosphate hydrolases"/>
    <property type="match status" value="1"/>
</dbReference>
<dbReference type="PANTHER" id="PTHR32071">
    <property type="entry name" value="TRANSCRIPTIONAL REGULATORY PROTEIN"/>
    <property type="match status" value="1"/>
</dbReference>
<dbReference type="PANTHER" id="PTHR32071:SF57">
    <property type="entry name" value="C4-DICARBOXYLATE TRANSPORT TRANSCRIPTIONAL REGULATORY PROTEIN DCTD"/>
    <property type="match status" value="1"/>
</dbReference>
<dbReference type="OrthoDB" id="9771372at2"/>
<dbReference type="InterPro" id="IPR035965">
    <property type="entry name" value="PAS-like_dom_sf"/>
</dbReference>
<dbReference type="GO" id="GO:0005524">
    <property type="term" value="F:ATP binding"/>
    <property type="evidence" value="ECO:0007669"/>
    <property type="project" value="UniProtKB-KW"/>
</dbReference>
<dbReference type="Gene3D" id="3.40.50.10660">
    <property type="entry name" value="PrpR receptor domain-like"/>
    <property type="match status" value="1"/>
</dbReference>
<dbReference type="PROSITE" id="PS00675">
    <property type="entry name" value="SIGMA54_INTERACT_1"/>
    <property type="match status" value="1"/>
</dbReference>
<evidence type="ECO:0000313" key="8">
    <source>
        <dbReference type="Proteomes" id="UP000257143"/>
    </source>
</evidence>
<dbReference type="SUPFAM" id="SSF55785">
    <property type="entry name" value="PYP-like sensor domain (PAS domain)"/>
    <property type="match status" value="1"/>
</dbReference>
<dbReference type="GO" id="GO:0006355">
    <property type="term" value="P:regulation of DNA-templated transcription"/>
    <property type="evidence" value="ECO:0007669"/>
    <property type="project" value="InterPro"/>
</dbReference>
<dbReference type="Pfam" id="PF00158">
    <property type="entry name" value="Sigma54_activat"/>
    <property type="match status" value="1"/>
</dbReference>
<dbReference type="RefSeq" id="WP_115772379.1">
    <property type="nucleotide sequence ID" value="NZ_PIOC01000010.1"/>
</dbReference>
<dbReference type="FunFam" id="3.40.50.300:FF:000006">
    <property type="entry name" value="DNA-binding transcriptional regulator NtrC"/>
    <property type="match status" value="1"/>
</dbReference>
<dbReference type="InterPro" id="IPR000014">
    <property type="entry name" value="PAS"/>
</dbReference>
<evidence type="ECO:0000313" key="7">
    <source>
        <dbReference type="EMBL" id="RDW20296.1"/>
    </source>
</evidence>
<dbReference type="SUPFAM" id="SSF46689">
    <property type="entry name" value="Homeodomain-like"/>
    <property type="match status" value="1"/>
</dbReference>
<dbReference type="InterPro" id="IPR002197">
    <property type="entry name" value="HTH_Fis"/>
</dbReference>
<evidence type="ECO:0000259" key="6">
    <source>
        <dbReference type="PROSITE" id="PS50112"/>
    </source>
</evidence>
<dbReference type="GO" id="GO:0000156">
    <property type="term" value="F:phosphorelay response regulator activity"/>
    <property type="evidence" value="ECO:0007669"/>
    <property type="project" value="InterPro"/>
</dbReference>
<keyword evidence="8" id="KW-1185">Reference proteome</keyword>
<dbReference type="AlphaFoldDB" id="A0A3D8PVY4"/>
<dbReference type="InterPro" id="IPR025662">
    <property type="entry name" value="Sigma_54_int_dom_ATP-bd_1"/>
</dbReference>
<dbReference type="SMART" id="SM00382">
    <property type="entry name" value="AAA"/>
    <property type="match status" value="1"/>
</dbReference>
<feature type="domain" description="Sigma-54 factor interaction" evidence="5">
    <location>
        <begin position="322"/>
        <end position="548"/>
    </location>
</feature>
<evidence type="ECO:0000256" key="2">
    <source>
        <dbReference type="ARBA" id="ARBA00022840"/>
    </source>
</evidence>